<keyword evidence="3" id="KW-1185">Reference proteome</keyword>
<organism evidence="2 3">
    <name type="scientific">Rhodococcus daqingensis</name>
    <dbReference type="NCBI Taxonomy" id="2479363"/>
    <lineage>
        <taxon>Bacteria</taxon>
        <taxon>Bacillati</taxon>
        <taxon>Actinomycetota</taxon>
        <taxon>Actinomycetes</taxon>
        <taxon>Mycobacteriales</taxon>
        <taxon>Nocardiaceae</taxon>
        <taxon>Rhodococcus</taxon>
    </lineage>
</organism>
<proteinExistence type="predicted"/>
<dbReference type="RefSeq" id="WP_378408542.1">
    <property type="nucleotide sequence ID" value="NZ_JBHTCS010000026.1"/>
</dbReference>
<feature type="region of interest" description="Disordered" evidence="1">
    <location>
        <begin position="1"/>
        <end position="26"/>
    </location>
</feature>
<sequence>MPTDTLTPAHLVAGPRPDTPAPKFAAGDHVTIDGVNGTWRIDRIRGGWAGLTRLDQPTGRKKRAKTPRRQTPPCSCTD</sequence>
<name>A0ABW2S469_9NOCA</name>
<evidence type="ECO:0000313" key="2">
    <source>
        <dbReference type="EMBL" id="MFC7450524.1"/>
    </source>
</evidence>
<accession>A0ABW2S469</accession>
<dbReference type="EMBL" id="JBHTCS010000026">
    <property type="protein sequence ID" value="MFC7450524.1"/>
    <property type="molecule type" value="Genomic_DNA"/>
</dbReference>
<evidence type="ECO:0000256" key="1">
    <source>
        <dbReference type="SAM" id="MobiDB-lite"/>
    </source>
</evidence>
<evidence type="ECO:0000313" key="3">
    <source>
        <dbReference type="Proteomes" id="UP001596484"/>
    </source>
</evidence>
<reference evidence="3" key="1">
    <citation type="journal article" date="2019" name="Int. J. Syst. Evol. Microbiol.">
        <title>The Global Catalogue of Microorganisms (GCM) 10K type strain sequencing project: providing services to taxonomists for standard genome sequencing and annotation.</title>
        <authorList>
            <consortium name="The Broad Institute Genomics Platform"/>
            <consortium name="The Broad Institute Genome Sequencing Center for Infectious Disease"/>
            <person name="Wu L."/>
            <person name="Ma J."/>
        </authorList>
    </citation>
    <scope>NUCLEOTIDE SEQUENCE [LARGE SCALE GENOMIC DNA]</scope>
    <source>
        <strain evidence="3">ICMP 19430</strain>
    </source>
</reference>
<feature type="compositionally biased region" description="Basic residues" evidence="1">
    <location>
        <begin position="59"/>
        <end position="68"/>
    </location>
</feature>
<gene>
    <name evidence="2" type="ORF">ACFQS9_21740</name>
</gene>
<feature type="region of interest" description="Disordered" evidence="1">
    <location>
        <begin position="51"/>
        <end position="78"/>
    </location>
</feature>
<comment type="caution">
    <text evidence="2">The sequence shown here is derived from an EMBL/GenBank/DDBJ whole genome shotgun (WGS) entry which is preliminary data.</text>
</comment>
<protein>
    <submittedName>
        <fullName evidence="2">Uncharacterized protein</fullName>
    </submittedName>
</protein>
<dbReference type="Proteomes" id="UP001596484">
    <property type="component" value="Unassembled WGS sequence"/>
</dbReference>